<dbReference type="GO" id="GO:0005737">
    <property type="term" value="C:cytoplasm"/>
    <property type="evidence" value="ECO:0007669"/>
    <property type="project" value="TreeGrafter"/>
</dbReference>
<evidence type="ECO:0000313" key="3">
    <source>
        <dbReference type="Proteomes" id="UP000034228"/>
    </source>
</evidence>
<comment type="caution">
    <text evidence="2">The sequence shown here is derived from an EMBL/GenBank/DDBJ whole genome shotgun (WGS) entry which is preliminary data.</text>
</comment>
<dbReference type="AlphaFoldDB" id="A0A0M2VCI3"/>
<name>A0A0M2VCI3_9GAMM</name>
<sequence>MASILIIGLGDLGAAIATEALHTGLAVSAMRRQAKGLAGVNMLQHDASTPWPDIAGDVTDVVLCVAPDNSSDSAYRQAYLSIAEQAMRWVQLRATAIHVWLVSSTSVYGQQHGEWVDEDSPRRPERSSAKILVAAEDFWLQSGLPCTMLRPAGIYGPGREMMLRIASSGQQIVENQPIYTNRIQISDCARAIVHLINRRRQSLALANAYNLCDLAPARYCDVIHFLQQQLQIAAGTAQHLSRGSKRVSAHRLQQTGFSWHYPDYRAGYMAML</sequence>
<gene>
    <name evidence="2" type="ORF">WG68_01325</name>
</gene>
<dbReference type="OrthoDB" id="9808276at2"/>
<dbReference type="Proteomes" id="UP000034228">
    <property type="component" value="Unassembled WGS sequence"/>
</dbReference>
<dbReference type="RefSeq" id="WP_046555839.1">
    <property type="nucleotide sequence ID" value="NZ_LAHO01000001.1"/>
</dbReference>
<dbReference type="InterPro" id="IPR051783">
    <property type="entry name" value="NAD(P)-dependent_oxidoreduct"/>
</dbReference>
<dbReference type="PATRIC" id="fig|336831.14.peg.2475"/>
<dbReference type="SUPFAM" id="SSF51735">
    <property type="entry name" value="NAD(P)-binding Rossmann-fold domains"/>
    <property type="match status" value="1"/>
</dbReference>
<protein>
    <recommendedName>
        <fullName evidence="1">NAD-dependent epimerase/dehydratase domain-containing protein</fullName>
    </recommendedName>
</protein>
<dbReference type="EMBL" id="LAHO01000001">
    <property type="protein sequence ID" value="KKO47310.1"/>
    <property type="molecule type" value="Genomic_DNA"/>
</dbReference>
<dbReference type="Gene3D" id="3.40.50.720">
    <property type="entry name" value="NAD(P)-binding Rossmann-like Domain"/>
    <property type="match status" value="1"/>
</dbReference>
<organism evidence="2 3">
    <name type="scientific">Arsukibacterium ikkense</name>
    <dbReference type="NCBI Taxonomy" id="336831"/>
    <lineage>
        <taxon>Bacteria</taxon>
        <taxon>Pseudomonadati</taxon>
        <taxon>Pseudomonadota</taxon>
        <taxon>Gammaproteobacteria</taxon>
        <taxon>Chromatiales</taxon>
        <taxon>Chromatiaceae</taxon>
        <taxon>Arsukibacterium</taxon>
    </lineage>
</organism>
<dbReference type="GO" id="GO:0004029">
    <property type="term" value="F:aldehyde dehydrogenase (NAD+) activity"/>
    <property type="evidence" value="ECO:0007669"/>
    <property type="project" value="TreeGrafter"/>
</dbReference>
<evidence type="ECO:0000313" key="2">
    <source>
        <dbReference type="EMBL" id="KKO47310.1"/>
    </source>
</evidence>
<keyword evidence="3" id="KW-1185">Reference proteome</keyword>
<reference evidence="2 3" key="1">
    <citation type="submission" date="2015-03" db="EMBL/GenBank/DDBJ databases">
        <title>Draft genome sequences of two protease-producing strains of Arsukibacterium isolated from two cold and alkaline environments.</title>
        <authorList>
            <person name="Lylloff J.E."/>
            <person name="Skov L.B."/>
            <person name="Jepsen M."/>
            <person name="Hallin P.F."/>
            <person name="Sorensen S.J."/>
            <person name="Stougaard P."/>
            <person name="Glaring M.A."/>
        </authorList>
    </citation>
    <scope>NUCLEOTIDE SEQUENCE [LARGE SCALE GENOMIC DNA]</scope>
    <source>
        <strain evidence="2 3">GCM72</strain>
    </source>
</reference>
<dbReference type="STRING" id="336831.WG68_01325"/>
<dbReference type="PANTHER" id="PTHR48079:SF6">
    <property type="entry name" value="NAD(P)-BINDING DOMAIN-CONTAINING PROTEIN-RELATED"/>
    <property type="match status" value="1"/>
</dbReference>
<evidence type="ECO:0000259" key="1">
    <source>
        <dbReference type="Pfam" id="PF01370"/>
    </source>
</evidence>
<feature type="domain" description="NAD-dependent epimerase/dehydratase" evidence="1">
    <location>
        <begin position="4"/>
        <end position="201"/>
    </location>
</feature>
<accession>A0A0M2VCI3</accession>
<dbReference type="InterPro" id="IPR001509">
    <property type="entry name" value="Epimerase_deHydtase"/>
</dbReference>
<proteinExistence type="predicted"/>
<dbReference type="PANTHER" id="PTHR48079">
    <property type="entry name" value="PROTEIN YEEZ"/>
    <property type="match status" value="1"/>
</dbReference>
<dbReference type="InterPro" id="IPR036291">
    <property type="entry name" value="NAD(P)-bd_dom_sf"/>
</dbReference>
<dbReference type="Pfam" id="PF01370">
    <property type="entry name" value="Epimerase"/>
    <property type="match status" value="1"/>
</dbReference>